<reference evidence="17 18" key="1">
    <citation type="submission" date="2019-06" db="EMBL/GenBank/DDBJ databases">
        <title>Draft genome of Aliikangiella marina GYP-15.</title>
        <authorList>
            <person name="Wang G."/>
        </authorList>
    </citation>
    <scope>NUCLEOTIDE SEQUENCE [LARGE SCALE GENOMIC DNA]</scope>
    <source>
        <strain evidence="17 18">GYP-15</strain>
    </source>
</reference>
<dbReference type="Pfam" id="PF01627">
    <property type="entry name" value="Hpt"/>
    <property type="match status" value="1"/>
</dbReference>
<evidence type="ECO:0000256" key="3">
    <source>
        <dbReference type="ARBA" id="ARBA00021495"/>
    </source>
</evidence>
<organism evidence="17 18">
    <name type="scientific">Aliikangiella marina</name>
    <dbReference type="NCBI Taxonomy" id="1712262"/>
    <lineage>
        <taxon>Bacteria</taxon>
        <taxon>Pseudomonadati</taxon>
        <taxon>Pseudomonadota</taxon>
        <taxon>Gammaproteobacteria</taxon>
        <taxon>Oceanospirillales</taxon>
        <taxon>Pleioneaceae</taxon>
        <taxon>Aliikangiella</taxon>
    </lineage>
</organism>
<dbReference type="EMBL" id="VIKR01000005">
    <property type="protein sequence ID" value="TQV72301.1"/>
    <property type="molecule type" value="Genomic_DNA"/>
</dbReference>
<protein>
    <recommendedName>
        <fullName evidence="3">Chemotaxis protein CheA</fullName>
        <ecNumber evidence="2">2.7.13.3</ecNumber>
    </recommendedName>
</protein>
<dbReference type="PROSITE" id="PS50894">
    <property type="entry name" value="HPT"/>
    <property type="match status" value="1"/>
</dbReference>
<keyword evidence="9" id="KW-0067">ATP-binding</keyword>
<feature type="region of interest" description="Disordered" evidence="13">
    <location>
        <begin position="356"/>
        <end position="387"/>
    </location>
</feature>
<dbReference type="InterPro" id="IPR051315">
    <property type="entry name" value="Bact_Chemotaxis_CheA"/>
</dbReference>
<dbReference type="SMART" id="SM00387">
    <property type="entry name" value="HATPase_c"/>
    <property type="match status" value="1"/>
</dbReference>
<dbReference type="InterPro" id="IPR036641">
    <property type="entry name" value="HPT_dom_sf"/>
</dbReference>
<dbReference type="SUPFAM" id="SSF55874">
    <property type="entry name" value="ATPase domain of HSP90 chaperone/DNA topoisomerase II/histidine kinase"/>
    <property type="match status" value="1"/>
</dbReference>
<dbReference type="InterPro" id="IPR037006">
    <property type="entry name" value="CheA-like_homodim_sf"/>
</dbReference>
<dbReference type="InterPro" id="IPR036890">
    <property type="entry name" value="HATPase_C_sf"/>
</dbReference>
<feature type="compositionally biased region" description="Polar residues" evidence="13">
    <location>
        <begin position="360"/>
        <end position="382"/>
    </location>
</feature>
<dbReference type="GO" id="GO:0000155">
    <property type="term" value="F:phosphorelay sensor kinase activity"/>
    <property type="evidence" value="ECO:0007669"/>
    <property type="project" value="InterPro"/>
</dbReference>
<dbReference type="Proteomes" id="UP000317839">
    <property type="component" value="Unassembled WGS sequence"/>
</dbReference>
<dbReference type="Pfam" id="PF02518">
    <property type="entry name" value="HATPase_c"/>
    <property type="match status" value="1"/>
</dbReference>
<sequence>MDLSDFLPAFISESEDNLQIFEDSLVEMSNGSRDDELINTSFRAIHSIKGGAGMFDAQPLVDLVHIAESVLDLARKGTVEITDELLDTFFDAKDFTEQYLQQLNTGAVEPIAAAAPIIDILQAYLDGGAIPTSSETETAASSQTNDFDTAQSSDTSVSNTSVSDDANTLLMEIEKEALHFGFRMEPLLKEIEDTKTINSIHLDYSGPKFEHFNPLEMDLSVSVSASPGFTEEDVEELLSFSAGVEGKIISSAENDGKAPGQSNDLLMEIEKEALNFGFRMEPLLKEIEESKTIRAIELEYFGPEFSKLNPLQLNLAVTVSASPKFTEDDVEELLSFSAGVEGKIIASDAAVLNENPALSEPTSNQPIPNAVTESPANQSATTAKKKPAEVGQLIKVNSLKLDQLVDDVGELISQKVQLNAALEHNSWEEMAQAVKELTKGLNDLRDTALALRLVPLGNTLSRFHRVVREAARTTGKQIEMDIIGGHTELDRVTVEKIVDPLTHIIRNSCDHGIEAPQDRIAAGKPEKGKITISAQYLGSGVSLKVRDDGKGLNKEKILEKALSRGLVRATDELSDRAIFQLIFHAGLSTAEKVTDLSGRGVGMDVVRKNINQIGGEVIIDSKEGQGTTLDIRLPLTTAILNGFSFRMGDATLIVQMDQVLECIRKDEFSNALVQDQDCLLLRGEYIPLIRIDKQLHLNSRTQEHEALIVFSQHGPIALLADQLQGEIETVVKPLDPILKQSNHFSGIIKLSSGDLGFVLDIHQLLMRSANFKSESNSEL</sequence>
<comment type="catalytic activity">
    <reaction evidence="1">
        <text>ATP + protein L-histidine = ADP + protein N-phospho-L-histidine.</text>
        <dbReference type="EC" id="2.7.13.3"/>
    </reaction>
</comment>
<evidence type="ECO:0000256" key="10">
    <source>
        <dbReference type="ARBA" id="ARBA00023012"/>
    </source>
</evidence>
<dbReference type="PANTHER" id="PTHR43395:SF10">
    <property type="entry name" value="CHEMOTAXIS PROTEIN CHEA"/>
    <property type="match status" value="1"/>
</dbReference>
<evidence type="ECO:0000256" key="4">
    <source>
        <dbReference type="ARBA" id="ARBA00022500"/>
    </source>
</evidence>
<dbReference type="Gene3D" id="2.30.30.40">
    <property type="entry name" value="SH3 Domains"/>
    <property type="match status" value="1"/>
</dbReference>
<evidence type="ECO:0000313" key="17">
    <source>
        <dbReference type="EMBL" id="TQV72301.1"/>
    </source>
</evidence>
<feature type="domain" description="Histidine kinase" evidence="14">
    <location>
        <begin position="430"/>
        <end position="637"/>
    </location>
</feature>
<dbReference type="InterPro" id="IPR036097">
    <property type="entry name" value="HisK_dim/P_sf"/>
</dbReference>
<dbReference type="FunFam" id="3.30.565.10:FF:000016">
    <property type="entry name" value="Chemotaxis protein CheA, putative"/>
    <property type="match status" value="1"/>
</dbReference>
<dbReference type="PROSITE" id="PS50109">
    <property type="entry name" value="HIS_KIN"/>
    <property type="match status" value="1"/>
</dbReference>
<dbReference type="InterPro" id="IPR036061">
    <property type="entry name" value="CheW-like_dom_sf"/>
</dbReference>
<keyword evidence="6" id="KW-0808">Transferase</keyword>
<dbReference type="SMART" id="SM00073">
    <property type="entry name" value="HPT"/>
    <property type="match status" value="1"/>
</dbReference>
<keyword evidence="4" id="KW-0145">Chemotaxis</keyword>
<dbReference type="EC" id="2.7.13.3" evidence="2"/>
<feature type="compositionally biased region" description="Low complexity" evidence="13">
    <location>
        <begin position="152"/>
        <end position="162"/>
    </location>
</feature>
<keyword evidence="7" id="KW-0547">Nucleotide-binding</keyword>
<dbReference type="InterPro" id="IPR008207">
    <property type="entry name" value="Sig_transdc_His_kin_Hpt_dom"/>
</dbReference>
<evidence type="ECO:0000256" key="6">
    <source>
        <dbReference type="ARBA" id="ARBA00022679"/>
    </source>
</evidence>
<dbReference type="InterPro" id="IPR003594">
    <property type="entry name" value="HATPase_dom"/>
</dbReference>
<dbReference type="PROSITE" id="PS50851">
    <property type="entry name" value="CHEW"/>
    <property type="match status" value="1"/>
</dbReference>
<dbReference type="PRINTS" id="PR00344">
    <property type="entry name" value="BCTRLSENSOR"/>
</dbReference>
<evidence type="ECO:0000256" key="2">
    <source>
        <dbReference type="ARBA" id="ARBA00012438"/>
    </source>
</evidence>
<evidence type="ECO:0000259" key="14">
    <source>
        <dbReference type="PROSITE" id="PS50109"/>
    </source>
</evidence>
<dbReference type="SUPFAM" id="SSF47226">
    <property type="entry name" value="Histidine-containing phosphotransfer domain, HPT domain"/>
    <property type="match status" value="1"/>
</dbReference>
<dbReference type="SMART" id="SM01231">
    <property type="entry name" value="H-kinase_dim"/>
    <property type="match status" value="1"/>
</dbReference>
<dbReference type="GO" id="GO:0005524">
    <property type="term" value="F:ATP binding"/>
    <property type="evidence" value="ECO:0007669"/>
    <property type="project" value="UniProtKB-KW"/>
</dbReference>
<comment type="function">
    <text evidence="11">Involved in the transmission of sensory signals from the chemoreceptors to the flagellar motors. CheA is autophosphorylated; it can transfer its phosphate group to either CheB or CheY.</text>
</comment>
<dbReference type="GO" id="GO:0005737">
    <property type="term" value="C:cytoplasm"/>
    <property type="evidence" value="ECO:0007669"/>
    <property type="project" value="InterPro"/>
</dbReference>
<feature type="domain" description="CheW-like" evidence="15">
    <location>
        <begin position="639"/>
        <end position="770"/>
    </location>
</feature>
<dbReference type="Pfam" id="PF02895">
    <property type="entry name" value="H-kinase_dim"/>
    <property type="match status" value="1"/>
</dbReference>
<comment type="caution">
    <text evidence="17">The sequence shown here is derived from an EMBL/GenBank/DDBJ whole genome shotgun (WGS) entry which is preliminary data.</text>
</comment>
<evidence type="ECO:0000256" key="1">
    <source>
        <dbReference type="ARBA" id="ARBA00000085"/>
    </source>
</evidence>
<feature type="modified residue" description="Phosphohistidine" evidence="12">
    <location>
        <position position="46"/>
    </location>
</feature>
<evidence type="ECO:0000256" key="5">
    <source>
        <dbReference type="ARBA" id="ARBA00022553"/>
    </source>
</evidence>
<dbReference type="InterPro" id="IPR005467">
    <property type="entry name" value="His_kinase_dom"/>
</dbReference>
<dbReference type="GO" id="GO:0006935">
    <property type="term" value="P:chemotaxis"/>
    <property type="evidence" value="ECO:0007669"/>
    <property type="project" value="UniProtKB-KW"/>
</dbReference>
<keyword evidence="8" id="KW-0418">Kinase</keyword>
<feature type="domain" description="HPt" evidence="16">
    <location>
        <begin position="1"/>
        <end position="103"/>
    </location>
</feature>
<dbReference type="RefSeq" id="WP_142943631.1">
    <property type="nucleotide sequence ID" value="NZ_VIKR01000005.1"/>
</dbReference>
<feature type="region of interest" description="Disordered" evidence="13">
    <location>
        <begin position="133"/>
        <end position="162"/>
    </location>
</feature>
<evidence type="ECO:0000256" key="8">
    <source>
        <dbReference type="ARBA" id="ARBA00022777"/>
    </source>
</evidence>
<dbReference type="SUPFAM" id="SSF50341">
    <property type="entry name" value="CheW-like"/>
    <property type="match status" value="1"/>
</dbReference>
<evidence type="ECO:0000256" key="9">
    <source>
        <dbReference type="ARBA" id="ARBA00022840"/>
    </source>
</evidence>
<dbReference type="CDD" id="cd16916">
    <property type="entry name" value="HATPase_CheA-like"/>
    <property type="match status" value="1"/>
</dbReference>
<dbReference type="SMART" id="SM00260">
    <property type="entry name" value="CheW"/>
    <property type="match status" value="1"/>
</dbReference>
<evidence type="ECO:0000256" key="12">
    <source>
        <dbReference type="PROSITE-ProRule" id="PRU00110"/>
    </source>
</evidence>
<dbReference type="Pfam" id="PF01584">
    <property type="entry name" value="CheW"/>
    <property type="match status" value="1"/>
</dbReference>
<dbReference type="InterPro" id="IPR002545">
    <property type="entry name" value="CheW-lke_dom"/>
</dbReference>
<name>A0A545T4Z1_9GAMM</name>
<keyword evidence="5 12" id="KW-0597">Phosphoprotein</keyword>
<accession>A0A545T4Z1</accession>
<feature type="compositionally biased region" description="Low complexity" evidence="13">
    <location>
        <begin position="133"/>
        <end position="144"/>
    </location>
</feature>
<proteinExistence type="predicted"/>
<dbReference type="SUPFAM" id="SSF47384">
    <property type="entry name" value="Homodimeric domain of signal transducing histidine kinase"/>
    <property type="match status" value="1"/>
</dbReference>
<dbReference type="InterPro" id="IPR004105">
    <property type="entry name" value="CheA-like_dim"/>
</dbReference>
<dbReference type="CDD" id="cd00088">
    <property type="entry name" value="HPT"/>
    <property type="match status" value="1"/>
</dbReference>
<evidence type="ECO:0000259" key="15">
    <source>
        <dbReference type="PROSITE" id="PS50851"/>
    </source>
</evidence>
<dbReference type="PANTHER" id="PTHR43395">
    <property type="entry name" value="SENSOR HISTIDINE KINASE CHEA"/>
    <property type="match status" value="1"/>
</dbReference>
<evidence type="ECO:0000256" key="11">
    <source>
        <dbReference type="ARBA" id="ARBA00035100"/>
    </source>
</evidence>
<evidence type="ECO:0000313" key="18">
    <source>
        <dbReference type="Proteomes" id="UP000317839"/>
    </source>
</evidence>
<dbReference type="Gene3D" id="3.30.565.10">
    <property type="entry name" value="Histidine kinase-like ATPase, C-terminal domain"/>
    <property type="match status" value="1"/>
</dbReference>
<keyword evidence="18" id="KW-1185">Reference proteome</keyword>
<evidence type="ECO:0000256" key="13">
    <source>
        <dbReference type="SAM" id="MobiDB-lite"/>
    </source>
</evidence>
<gene>
    <name evidence="17" type="ORF">FLL45_18970</name>
</gene>
<dbReference type="InterPro" id="IPR004358">
    <property type="entry name" value="Sig_transdc_His_kin-like_C"/>
</dbReference>
<dbReference type="Gene3D" id="1.20.120.160">
    <property type="entry name" value="HPT domain"/>
    <property type="match status" value="1"/>
</dbReference>
<keyword evidence="10" id="KW-0902">Two-component regulatory system</keyword>
<dbReference type="AlphaFoldDB" id="A0A545T4Z1"/>
<dbReference type="OrthoDB" id="9803176at2"/>
<evidence type="ECO:0000256" key="7">
    <source>
        <dbReference type="ARBA" id="ARBA00022741"/>
    </source>
</evidence>
<dbReference type="Gene3D" id="1.10.287.560">
    <property type="entry name" value="Histidine kinase CheA-like, homodimeric domain"/>
    <property type="match status" value="1"/>
</dbReference>
<evidence type="ECO:0000259" key="16">
    <source>
        <dbReference type="PROSITE" id="PS50894"/>
    </source>
</evidence>